<evidence type="ECO:0000259" key="2">
    <source>
        <dbReference type="Pfam" id="PF20737"/>
    </source>
</evidence>
<comment type="caution">
    <text evidence="3">The sequence shown here is derived from an EMBL/GenBank/DDBJ whole genome shotgun (WGS) entry which is preliminary data.</text>
</comment>
<name>A0A642UZ86_9ASCO</name>
<dbReference type="InterPro" id="IPR049174">
    <property type="entry name" value="Beta-AFase-like"/>
</dbReference>
<dbReference type="Pfam" id="PF20737">
    <property type="entry name" value="Glyco_hydro127C"/>
    <property type="match status" value="1"/>
</dbReference>
<dbReference type="InterPro" id="IPR008928">
    <property type="entry name" value="6-hairpin_glycosidase_sf"/>
</dbReference>
<dbReference type="PANTHER" id="PTHR43465">
    <property type="entry name" value="DUF1680 DOMAIN PROTEIN (AFU_ORTHOLOGUE AFUA_1G08910)"/>
    <property type="match status" value="1"/>
</dbReference>
<sequence>MKFLVDTGSFWADRIDVTRKNTLPAIYEQMKATGRWDAMRLTWKHGDENTPHIFWDSDIAKTVESCCYALQGMDTGDPLVKKFYEWIDDAIDMIEKAQGEDGYINIYYTVVEPGKRWTDLAHQHELYCAGHLLEAAVAHYKLTGKSRFLDIMIRYVKYIRQIFGPEAGQKRGYPGHEEIELALVRLYEVKPEQEFLDLLKYFIEYRGLDDGQYYKEEAIANGKDPMKYIEGEGKWPNPPQYWYMQAHKPIREQDEILGHSVRAMYFLAGVQGYANIVSDDSLKQAVNRLWRNMVDKKLYIHGGIGAIAAWEGFGEEYELPLDCYSETCASIGILFLGKRILEDSLDIEVARVMSRALYNNVLGGASLDGKSFYYDQPLVGNGHKRSAWFECSCCPPNYTRLMNSLQDYAVVETNSLLSINLYIGGVYETGLGKLWIRTDYPNKGKLCVTVETHTSFDLAVANPGKKYTCTQEPVQRDDYLYFEKVSGSFSFELSFDMTPQIVKPDRNISSTKGKLAIERGPFVYGLEQSDSPIPLSDVRLPPDLTFEEATIQFENTTVVVLLANINGLQFKFVPYFVIGNRVPGDKFIVWIDST</sequence>
<feature type="domain" description="Non-reducing end beta-L-arabinofuranosidase-like GH127 C-terminal" evidence="2">
    <location>
        <begin position="499"/>
        <end position="591"/>
    </location>
</feature>
<dbReference type="OrthoDB" id="654211at2759"/>
<dbReference type="EMBL" id="SWFS01000381">
    <property type="protein sequence ID" value="KAA8907370.1"/>
    <property type="molecule type" value="Genomic_DNA"/>
</dbReference>
<dbReference type="InterPro" id="IPR012878">
    <property type="entry name" value="Beta-AFase-like_GH127_cat"/>
</dbReference>
<evidence type="ECO:0008006" key="5">
    <source>
        <dbReference type="Google" id="ProtNLM"/>
    </source>
</evidence>
<dbReference type="VEuPathDB" id="FungiDB:TRICI_005006"/>
<dbReference type="AlphaFoldDB" id="A0A642UZ86"/>
<evidence type="ECO:0000259" key="1">
    <source>
        <dbReference type="Pfam" id="PF07944"/>
    </source>
</evidence>
<evidence type="ECO:0000313" key="4">
    <source>
        <dbReference type="Proteomes" id="UP000761534"/>
    </source>
</evidence>
<gene>
    <name evidence="3" type="ORF">TRICI_005006</name>
</gene>
<dbReference type="PANTHER" id="PTHR43465:SF2">
    <property type="entry name" value="DUF1680 DOMAIN PROTEIN (AFU_ORTHOLOGUE AFUA_1G08910)"/>
    <property type="match status" value="1"/>
</dbReference>
<reference evidence="3" key="1">
    <citation type="journal article" date="2019" name="G3 (Bethesda)">
        <title>Genome Assemblies of Two Rare Opportunistic Yeast Pathogens: Diutina rugosa (syn. Candida rugosa) and Trichomonascus ciferrii (syn. Candida ciferrii).</title>
        <authorList>
            <person name="Mixao V."/>
            <person name="Saus E."/>
            <person name="Hansen A.P."/>
            <person name="Lass-Florl C."/>
            <person name="Gabaldon T."/>
        </authorList>
    </citation>
    <scope>NUCLEOTIDE SEQUENCE</scope>
    <source>
        <strain evidence="3">CBS 4856</strain>
    </source>
</reference>
<accession>A0A642UZ86</accession>
<dbReference type="Proteomes" id="UP000761534">
    <property type="component" value="Unassembled WGS sequence"/>
</dbReference>
<dbReference type="GO" id="GO:0005975">
    <property type="term" value="P:carbohydrate metabolic process"/>
    <property type="evidence" value="ECO:0007669"/>
    <property type="project" value="InterPro"/>
</dbReference>
<evidence type="ECO:0000313" key="3">
    <source>
        <dbReference type="EMBL" id="KAA8907370.1"/>
    </source>
</evidence>
<protein>
    <recommendedName>
        <fullName evidence="5">Glycoside hydrolase family 127 protein</fullName>
    </recommendedName>
</protein>
<dbReference type="Pfam" id="PF07944">
    <property type="entry name" value="Beta-AFase-like_GH127_cat"/>
    <property type="match status" value="1"/>
</dbReference>
<proteinExistence type="predicted"/>
<dbReference type="SUPFAM" id="SSF48208">
    <property type="entry name" value="Six-hairpin glycosidases"/>
    <property type="match status" value="1"/>
</dbReference>
<dbReference type="InterPro" id="IPR049049">
    <property type="entry name" value="Beta-AFase-like_GH127_C"/>
</dbReference>
<feature type="domain" description="Non-reducing end beta-L-arabinofuranosidase-like GH127 catalytic" evidence="1">
    <location>
        <begin position="9"/>
        <end position="406"/>
    </location>
</feature>
<organism evidence="3 4">
    <name type="scientific">Trichomonascus ciferrii</name>
    <dbReference type="NCBI Taxonomy" id="44093"/>
    <lineage>
        <taxon>Eukaryota</taxon>
        <taxon>Fungi</taxon>
        <taxon>Dikarya</taxon>
        <taxon>Ascomycota</taxon>
        <taxon>Saccharomycotina</taxon>
        <taxon>Dipodascomycetes</taxon>
        <taxon>Dipodascales</taxon>
        <taxon>Trichomonascaceae</taxon>
        <taxon>Trichomonascus</taxon>
        <taxon>Trichomonascus ciferrii complex</taxon>
    </lineage>
</organism>
<keyword evidence="4" id="KW-1185">Reference proteome</keyword>